<dbReference type="EMBL" id="JARIHO010000002">
    <property type="protein sequence ID" value="KAJ7367372.1"/>
    <property type="molecule type" value="Genomic_DNA"/>
</dbReference>
<evidence type="ECO:0008006" key="3">
    <source>
        <dbReference type="Google" id="ProtNLM"/>
    </source>
</evidence>
<sequence>MSLADSPFVDRLNTNYTPSDLETSKIRALLVGPTDELARMDAEIQAMEIALGQLKEQRELLKRPIDTHRALISSIRRIPLDVLLEIFFRCLPSEHNALIDPAEAPLVLGHICRHWRAILYSTPMLWSSIHIPYEVPPTVGPRLARVVETWLERSASCALSISVRSLDGGLFEDHPIISHLLPVSRRLCSLELSSEELSFIRPLLQLGPDDFPLLKYLRLRGTENPADTNILRAPALEDVSLNLVSSADPLSYPLRWSLLTGLNLECYPSWNSQEGGLDTLGALNVLRRCPNIVRCKLRITRRVPFGLCHSQEWISHWVVPKLRYLQVGDGKFADATSHNEDKMTAHINSKGFTSSSLQQLLQSFPMISHLRLLPEMVYGYTPLSLDDAFLALFCPPHALCPMLTDFIMTAPSAGFSDTAALGFVRGRMTMAVPLQHFRVQFDRPLEVDIVLDLQPFISDGLRVELEYPTVAWKFDARVGLYESGSLY</sequence>
<accession>A0AAD7ASV5</accession>
<evidence type="ECO:0000313" key="2">
    <source>
        <dbReference type="Proteomes" id="UP001218218"/>
    </source>
</evidence>
<keyword evidence="2" id="KW-1185">Reference proteome</keyword>
<protein>
    <recommendedName>
        <fullName evidence="3">F-box domain-containing protein</fullName>
    </recommendedName>
</protein>
<organism evidence="1 2">
    <name type="scientific">Mycena albidolilacea</name>
    <dbReference type="NCBI Taxonomy" id="1033008"/>
    <lineage>
        <taxon>Eukaryota</taxon>
        <taxon>Fungi</taxon>
        <taxon>Dikarya</taxon>
        <taxon>Basidiomycota</taxon>
        <taxon>Agaricomycotina</taxon>
        <taxon>Agaricomycetes</taxon>
        <taxon>Agaricomycetidae</taxon>
        <taxon>Agaricales</taxon>
        <taxon>Marasmiineae</taxon>
        <taxon>Mycenaceae</taxon>
        <taxon>Mycena</taxon>
    </lineage>
</organism>
<proteinExistence type="predicted"/>
<dbReference type="AlphaFoldDB" id="A0AAD7ASV5"/>
<reference evidence="1" key="1">
    <citation type="submission" date="2023-03" db="EMBL/GenBank/DDBJ databases">
        <title>Massive genome expansion in bonnet fungi (Mycena s.s.) driven by repeated elements and novel gene families across ecological guilds.</title>
        <authorList>
            <consortium name="Lawrence Berkeley National Laboratory"/>
            <person name="Harder C.B."/>
            <person name="Miyauchi S."/>
            <person name="Viragh M."/>
            <person name="Kuo A."/>
            <person name="Thoen E."/>
            <person name="Andreopoulos B."/>
            <person name="Lu D."/>
            <person name="Skrede I."/>
            <person name="Drula E."/>
            <person name="Henrissat B."/>
            <person name="Morin E."/>
            <person name="Kohler A."/>
            <person name="Barry K."/>
            <person name="LaButti K."/>
            <person name="Morin E."/>
            <person name="Salamov A."/>
            <person name="Lipzen A."/>
            <person name="Mereny Z."/>
            <person name="Hegedus B."/>
            <person name="Baldrian P."/>
            <person name="Stursova M."/>
            <person name="Weitz H."/>
            <person name="Taylor A."/>
            <person name="Grigoriev I.V."/>
            <person name="Nagy L.G."/>
            <person name="Martin F."/>
            <person name="Kauserud H."/>
        </authorList>
    </citation>
    <scope>NUCLEOTIDE SEQUENCE</scope>
    <source>
        <strain evidence="1">CBHHK002</strain>
    </source>
</reference>
<name>A0AAD7ASV5_9AGAR</name>
<dbReference type="Proteomes" id="UP001218218">
    <property type="component" value="Unassembled WGS sequence"/>
</dbReference>
<evidence type="ECO:0000313" key="1">
    <source>
        <dbReference type="EMBL" id="KAJ7367372.1"/>
    </source>
</evidence>
<gene>
    <name evidence="1" type="ORF">DFH08DRAFT_765167</name>
</gene>
<comment type="caution">
    <text evidence="1">The sequence shown here is derived from an EMBL/GenBank/DDBJ whole genome shotgun (WGS) entry which is preliminary data.</text>
</comment>